<comment type="caution">
    <text evidence="5">The sequence shown here is derived from an EMBL/GenBank/DDBJ whole genome shotgun (WGS) entry which is preliminary data.</text>
</comment>
<keyword evidence="3" id="KW-0813">Transport</keyword>
<evidence type="ECO:0000313" key="6">
    <source>
        <dbReference type="Proteomes" id="UP000481252"/>
    </source>
</evidence>
<comment type="similarity">
    <text evidence="1">Belongs to the leucine-binding protein family.</text>
</comment>
<keyword evidence="3" id="KW-0029">Amino-acid transport</keyword>
<evidence type="ECO:0000256" key="1">
    <source>
        <dbReference type="ARBA" id="ARBA00010062"/>
    </source>
</evidence>
<organism evidence="5 6">
    <name type="scientific">Mesorhizobium zhangyense</name>
    <dbReference type="NCBI Taxonomy" id="1776730"/>
    <lineage>
        <taxon>Bacteria</taxon>
        <taxon>Pseudomonadati</taxon>
        <taxon>Pseudomonadota</taxon>
        <taxon>Alphaproteobacteria</taxon>
        <taxon>Hyphomicrobiales</taxon>
        <taxon>Phyllobacteriaceae</taxon>
        <taxon>Mesorhizobium</taxon>
    </lineage>
</organism>
<sequence length="402" mass="42761">MKKIGHFLAASIIFSAMSPVQGHAGDTEVKLGVLTDMSGIFSDANGKGSLVAAQMAVDDMAGQLAGFSVHVVSADHQNKPDIGAGIARKWFDEDGIDVVLDIPVSPIALAVQSIAEEKDKIVLLSSAGSSDITGKACSKNTIQWTYNTFALSNVAGRAMVERGEKAWFFITTDYAFGHALERDATAAIEAGGGKSLGHALNPIATPDFSSYLLSAQASGANVIALASSGGDMQSAVKQAAEFGIQAGGQKLLGLLFDVTDIKALGLDVTKGMLLATPFYWDRDDESRAFGQRFMKIHGRAPTMHQAGVYSATLHYLKSVAAAGTDETQAVLEKMRETPVNDMFARNGTIREDGQMIHDFYLVEVKSPSESKGEWDYYKVLSTVPGEQAFQPLGSCPRLANKG</sequence>
<reference evidence="5 6" key="1">
    <citation type="submission" date="2020-02" db="EMBL/GenBank/DDBJ databases">
        <title>Genome sequence of the type strain CGMCC 1.15528 of Mesorhizobium zhangyense.</title>
        <authorList>
            <person name="Gao J."/>
            <person name="Sun J."/>
        </authorList>
    </citation>
    <scope>NUCLEOTIDE SEQUENCE [LARGE SCALE GENOMIC DNA]</scope>
    <source>
        <strain evidence="5 6">CGMCC 1.15528</strain>
    </source>
</reference>
<gene>
    <name evidence="5" type="ORF">G6N74_23495</name>
</gene>
<dbReference type="Pfam" id="PF13458">
    <property type="entry name" value="Peripla_BP_6"/>
    <property type="match status" value="1"/>
</dbReference>
<dbReference type="PANTHER" id="PTHR30483">
    <property type="entry name" value="LEUCINE-SPECIFIC-BINDING PROTEIN"/>
    <property type="match status" value="1"/>
</dbReference>
<protein>
    <submittedName>
        <fullName evidence="5">ABC transporter substrate-binding protein</fullName>
    </submittedName>
</protein>
<proteinExistence type="inferred from homology"/>
<evidence type="ECO:0000259" key="4">
    <source>
        <dbReference type="Pfam" id="PF13458"/>
    </source>
</evidence>
<dbReference type="CDD" id="cd06327">
    <property type="entry name" value="PBP1_SBP-like"/>
    <property type="match status" value="1"/>
</dbReference>
<dbReference type="RefSeq" id="WP_165120441.1">
    <property type="nucleotide sequence ID" value="NZ_JAAKZG010000013.1"/>
</dbReference>
<dbReference type="PANTHER" id="PTHR30483:SF6">
    <property type="entry name" value="PERIPLASMIC BINDING PROTEIN OF ABC TRANSPORTER FOR NATURAL AMINO ACIDS"/>
    <property type="match status" value="1"/>
</dbReference>
<dbReference type="InterPro" id="IPR028082">
    <property type="entry name" value="Peripla_BP_I"/>
</dbReference>
<dbReference type="GO" id="GO:0006865">
    <property type="term" value="P:amino acid transport"/>
    <property type="evidence" value="ECO:0007669"/>
    <property type="project" value="UniProtKB-KW"/>
</dbReference>
<keyword evidence="6" id="KW-1185">Reference proteome</keyword>
<dbReference type="SUPFAM" id="SSF53822">
    <property type="entry name" value="Periplasmic binding protein-like I"/>
    <property type="match status" value="1"/>
</dbReference>
<evidence type="ECO:0000256" key="3">
    <source>
        <dbReference type="ARBA" id="ARBA00022970"/>
    </source>
</evidence>
<dbReference type="InterPro" id="IPR028081">
    <property type="entry name" value="Leu-bd"/>
</dbReference>
<name>A0A7C9RAK2_9HYPH</name>
<evidence type="ECO:0000256" key="2">
    <source>
        <dbReference type="ARBA" id="ARBA00022729"/>
    </source>
</evidence>
<evidence type="ECO:0000313" key="5">
    <source>
        <dbReference type="EMBL" id="NGN44036.1"/>
    </source>
</evidence>
<dbReference type="Proteomes" id="UP000481252">
    <property type="component" value="Unassembled WGS sequence"/>
</dbReference>
<keyword evidence="2" id="KW-0732">Signal</keyword>
<dbReference type="InterPro" id="IPR051010">
    <property type="entry name" value="BCAA_transport"/>
</dbReference>
<dbReference type="AlphaFoldDB" id="A0A7C9RAK2"/>
<accession>A0A7C9RAK2</accession>
<dbReference type="Gene3D" id="3.40.50.2300">
    <property type="match status" value="2"/>
</dbReference>
<feature type="domain" description="Leucine-binding protein" evidence="4">
    <location>
        <begin position="28"/>
        <end position="365"/>
    </location>
</feature>
<dbReference type="EMBL" id="JAAKZG010000013">
    <property type="protein sequence ID" value="NGN44036.1"/>
    <property type="molecule type" value="Genomic_DNA"/>
</dbReference>